<feature type="compositionally biased region" description="Basic and acidic residues" evidence="1">
    <location>
        <begin position="14"/>
        <end position="36"/>
    </location>
</feature>
<organism evidence="2 3">
    <name type="scientific">Paspalum notatum var. saurae</name>
    <dbReference type="NCBI Taxonomy" id="547442"/>
    <lineage>
        <taxon>Eukaryota</taxon>
        <taxon>Viridiplantae</taxon>
        <taxon>Streptophyta</taxon>
        <taxon>Embryophyta</taxon>
        <taxon>Tracheophyta</taxon>
        <taxon>Spermatophyta</taxon>
        <taxon>Magnoliopsida</taxon>
        <taxon>Liliopsida</taxon>
        <taxon>Poales</taxon>
        <taxon>Poaceae</taxon>
        <taxon>PACMAD clade</taxon>
        <taxon>Panicoideae</taxon>
        <taxon>Andropogonodae</taxon>
        <taxon>Paspaleae</taxon>
        <taxon>Paspalinae</taxon>
        <taxon>Paspalum</taxon>
    </lineage>
</organism>
<evidence type="ECO:0000313" key="3">
    <source>
        <dbReference type="Proteomes" id="UP001341281"/>
    </source>
</evidence>
<feature type="compositionally biased region" description="Polar residues" evidence="1">
    <location>
        <begin position="58"/>
        <end position="67"/>
    </location>
</feature>
<dbReference type="EMBL" id="CP144747">
    <property type="protein sequence ID" value="WVZ62877.1"/>
    <property type="molecule type" value="Genomic_DNA"/>
</dbReference>
<feature type="compositionally biased region" description="Basic residues" evidence="1">
    <location>
        <begin position="37"/>
        <end position="47"/>
    </location>
</feature>
<accession>A0AAQ3WIJ0</accession>
<feature type="region of interest" description="Disordered" evidence="1">
    <location>
        <begin position="1"/>
        <end position="67"/>
    </location>
</feature>
<sequence>MHRQRTRRPAATLGEEHRGEGEREGEGREGRGDGLERRRRLHRRRRRDLGPSYLQGKVCTSSGLHEP</sequence>
<protein>
    <submittedName>
        <fullName evidence="2">Uncharacterized protein</fullName>
    </submittedName>
</protein>
<evidence type="ECO:0000256" key="1">
    <source>
        <dbReference type="SAM" id="MobiDB-lite"/>
    </source>
</evidence>
<dbReference type="Proteomes" id="UP001341281">
    <property type="component" value="Chromosome 03"/>
</dbReference>
<dbReference type="AlphaFoldDB" id="A0AAQ3WIJ0"/>
<keyword evidence="3" id="KW-1185">Reference proteome</keyword>
<proteinExistence type="predicted"/>
<gene>
    <name evidence="2" type="ORF">U9M48_012569</name>
</gene>
<evidence type="ECO:0000313" key="2">
    <source>
        <dbReference type="EMBL" id="WVZ62877.1"/>
    </source>
</evidence>
<name>A0AAQ3WIJ0_PASNO</name>
<reference evidence="2 3" key="1">
    <citation type="submission" date="2024-02" db="EMBL/GenBank/DDBJ databases">
        <title>High-quality chromosome-scale genome assembly of Pensacola bahiagrass (Paspalum notatum Flugge var. saurae).</title>
        <authorList>
            <person name="Vega J.M."/>
            <person name="Podio M."/>
            <person name="Orjuela J."/>
            <person name="Siena L.A."/>
            <person name="Pessino S.C."/>
            <person name="Combes M.C."/>
            <person name="Mariac C."/>
            <person name="Albertini E."/>
            <person name="Pupilli F."/>
            <person name="Ortiz J.P.A."/>
            <person name="Leblanc O."/>
        </authorList>
    </citation>
    <scope>NUCLEOTIDE SEQUENCE [LARGE SCALE GENOMIC DNA]</scope>
    <source>
        <strain evidence="2">R1</strain>
        <tissue evidence="2">Leaf</tissue>
    </source>
</reference>